<accession>A0A4S4FYK7</accession>
<dbReference type="SUPFAM" id="SSF53067">
    <property type="entry name" value="Actin-like ATPase domain"/>
    <property type="match status" value="1"/>
</dbReference>
<keyword evidence="1" id="KW-0808">Transferase</keyword>
<dbReference type="GO" id="GO:0006083">
    <property type="term" value="P:acetate metabolic process"/>
    <property type="evidence" value="ECO:0007669"/>
    <property type="project" value="TreeGrafter"/>
</dbReference>
<dbReference type="EMBL" id="SSTJ01000022">
    <property type="protein sequence ID" value="THG34826.1"/>
    <property type="molecule type" value="Genomic_DNA"/>
</dbReference>
<dbReference type="Gene3D" id="3.30.420.40">
    <property type="match status" value="1"/>
</dbReference>
<dbReference type="Pfam" id="PF00871">
    <property type="entry name" value="Acetate_kinase"/>
    <property type="match status" value="1"/>
</dbReference>
<name>A0A4S4FYK7_9ACTN</name>
<proteinExistence type="predicted"/>
<evidence type="ECO:0000256" key="1">
    <source>
        <dbReference type="ARBA" id="ARBA00022679"/>
    </source>
</evidence>
<protein>
    <submittedName>
        <fullName evidence="5">ROK family protein</fullName>
    </submittedName>
</protein>
<dbReference type="InterPro" id="IPR000890">
    <property type="entry name" value="Aliphatic_acid_kin_short-chain"/>
</dbReference>
<evidence type="ECO:0000313" key="6">
    <source>
        <dbReference type="Proteomes" id="UP000308978"/>
    </source>
</evidence>
<gene>
    <name evidence="5" type="ORF">E5986_11230</name>
</gene>
<dbReference type="Proteomes" id="UP000308978">
    <property type="component" value="Unassembled WGS sequence"/>
</dbReference>
<dbReference type="GO" id="GO:0008776">
    <property type="term" value="F:acetate kinase activity"/>
    <property type="evidence" value="ECO:0007669"/>
    <property type="project" value="TreeGrafter"/>
</dbReference>
<dbReference type="AlphaFoldDB" id="A0A4S4FYK7"/>
<keyword evidence="3" id="KW-0418">Kinase</keyword>
<keyword evidence="2" id="KW-0547">Nucleotide-binding</keyword>
<organism evidence="5 6">
    <name type="scientific">Adlercreutzia caecimuris</name>
    <dbReference type="NCBI Taxonomy" id="671266"/>
    <lineage>
        <taxon>Bacteria</taxon>
        <taxon>Bacillati</taxon>
        <taxon>Actinomycetota</taxon>
        <taxon>Coriobacteriia</taxon>
        <taxon>Eggerthellales</taxon>
        <taxon>Eggerthellaceae</taxon>
        <taxon>Adlercreutzia</taxon>
    </lineage>
</organism>
<dbReference type="PANTHER" id="PTHR21060:SF3">
    <property type="entry name" value="BUTYRATE KINASE 2-RELATED"/>
    <property type="match status" value="1"/>
</dbReference>
<comment type="caution">
    <text evidence="5">The sequence shown here is derived from an EMBL/GenBank/DDBJ whole genome shotgun (WGS) entry which is preliminary data.</text>
</comment>
<reference evidence="5 6" key="1">
    <citation type="submission" date="2019-04" db="EMBL/GenBank/DDBJ databases">
        <title>Microbes associate with the intestines of laboratory mice.</title>
        <authorList>
            <person name="Navarre W."/>
            <person name="Wong E."/>
            <person name="Huang K.C."/>
            <person name="Tropini C."/>
            <person name="Ng K."/>
            <person name="Yu B."/>
        </authorList>
    </citation>
    <scope>NUCLEOTIDE SEQUENCE [LARGE SCALE GENOMIC DNA]</scope>
    <source>
        <strain evidence="5 6">NM80_B27</strain>
    </source>
</reference>
<dbReference type="PANTHER" id="PTHR21060">
    <property type="entry name" value="ACETATE KINASE"/>
    <property type="match status" value="1"/>
</dbReference>
<evidence type="ECO:0000256" key="2">
    <source>
        <dbReference type="ARBA" id="ARBA00022741"/>
    </source>
</evidence>
<evidence type="ECO:0000313" key="5">
    <source>
        <dbReference type="EMBL" id="THG34826.1"/>
    </source>
</evidence>
<dbReference type="GO" id="GO:0005524">
    <property type="term" value="F:ATP binding"/>
    <property type="evidence" value="ECO:0007669"/>
    <property type="project" value="UniProtKB-KW"/>
</dbReference>
<evidence type="ECO:0000256" key="4">
    <source>
        <dbReference type="ARBA" id="ARBA00022840"/>
    </source>
</evidence>
<keyword evidence="4" id="KW-0067">ATP-binding</keyword>
<sequence length="121" mass="12975">MSLAGTSDAIELTERAQAGDEAARLAWDAMIYQIGKCIGSMAVVLEGKVDGILLGGGMVHSDDLVARLRTACEWIAPVTAYPGEFEMEAMAAGARRVLEGSEEPRRYTGEPVWEPPVCFAD</sequence>
<evidence type="ECO:0000256" key="3">
    <source>
        <dbReference type="ARBA" id="ARBA00022777"/>
    </source>
</evidence>
<dbReference type="RefSeq" id="WP_136436021.1">
    <property type="nucleotide sequence ID" value="NZ_CAJTDR010000017.1"/>
</dbReference>
<dbReference type="InterPro" id="IPR043129">
    <property type="entry name" value="ATPase_NBD"/>
</dbReference>